<evidence type="ECO:0000259" key="1">
    <source>
        <dbReference type="Pfam" id="PF17836"/>
    </source>
</evidence>
<dbReference type="PANTHER" id="PTHR43300:SF7">
    <property type="entry name" value="UDP-N-ACETYLBACILLOSAMINE N-ACETYLTRANSFERASE"/>
    <property type="match status" value="1"/>
</dbReference>
<keyword evidence="3" id="KW-1185">Reference proteome</keyword>
<dbReference type="PANTHER" id="PTHR43300">
    <property type="entry name" value="ACETYLTRANSFERASE"/>
    <property type="match status" value="1"/>
</dbReference>
<reference evidence="3" key="1">
    <citation type="journal article" date="2019" name="Int. J. Syst. Evol. Microbiol.">
        <title>The Global Catalogue of Microorganisms (GCM) 10K type strain sequencing project: providing services to taxonomists for standard genome sequencing and annotation.</title>
        <authorList>
            <consortium name="The Broad Institute Genomics Platform"/>
            <consortium name="The Broad Institute Genome Sequencing Center for Infectious Disease"/>
            <person name="Wu L."/>
            <person name="Ma J."/>
        </authorList>
    </citation>
    <scope>NUCLEOTIDE SEQUENCE [LARGE SCALE GENOMIC DNA]</scope>
    <source>
        <strain evidence="3">JCM 14283</strain>
    </source>
</reference>
<name>A0ABP5FBK6_9MICO</name>
<feature type="domain" description="PglD N-terminal" evidence="1">
    <location>
        <begin position="12"/>
        <end position="88"/>
    </location>
</feature>
<sequence>MSAADGHDPATVLLVAAGGLAREAATAAQAAGVRVLGCLDDAPGTWGREVATGLPVLGGLELAAEYTAASLLVCAGKGSTRERIVARLGALGVSSDRYATLVHPRASLAPDTVVRPGTLVLAGVVATANVVIESHVVLMPNVVLTHDDHLESYVTLCAGVVLGGGVRVGRAAYVGMAASVREGRTLGARSLLGMGAVLLRDIGEGETWVGVPAASLQRPARVLG</sequence>
<evidence type="ECO:0000313" key="3">
    <source>
        <dbReference type="Proteomes" id="UP001501285"/>
    </source>
</evidence>
<dbReference type="InterPro" id="IPR011004">
    <property type="entry name" value="Trimer_LpxA-like_sf"/>
</dbReference>
<dbReference type="SUPFAM" id="SSF51161">
    <property type="entry name" value="Trimeric LpxA-like enzymes"/>
    <property type="match status" value="1"/>
</dbReference>
<dbReference type="RefSeq" id="WP_343987508.1">
    <property type="nucleotide sequence ID" value="NZ_BAAANB010000001.1"/>
</dbReference>
<dbReference type="InterPro" id="IPR050179">
    <property type="entry name" value="Trans_hexapeptide_repeat"/>
</dbReference>
<comment type="caution">
    <text evidence="2">The sequence shown here is derived from an EMBL/GenBank/DDBJ whole genome shotgun (WGS) entry which is preliminary data.</text>
</comment>
<evidence type="ECO:0000313" key="2">
    <source>
        <dbReference type="EMBL" id="GAA2020946.1"/>
    </source>
</evidence>
<proteinExistence type="predicted"/>
<protein>
    <submittedName>
        <fullName evidence="2">Acetyltransferase</fullName>
    </submittedName>
</protein>
<dbReference type="EMBL" id="BAAANB010000001">
    <property type="protein sequence ID" value="GAA2020946.1"/>
    <property type="molecule type" value="Genomic_DNA"/>
</dbReference>
<accession>A0ABP5FBK6</accession>
<dbReference type="Gene3D" id="3.40.50.20">
    <property type="match status" value="1"/>
</dbReference>
<dbReference type="NCBIfam" id="TIGR03570">
    <property type="entry name" value="NeuD_NnaD"/>
    <property type="match status" value="1"/>
</dbReference>
<dbReference type="Pfam" id="PF17836">
    <property type="entry name" value="PglD_N"/>
    <property type="match status" value="1"/>
</dbReference>
<organism evidence="2 3">
    <name type="scientific">Terrabacter terrae</name>
    <dbReference type="NCBI Taxonomy" id="318434"/>
    <lineage>
        <taxon>Bacteria</taxon>
        <taxon>Bacillati</taxon>
        <taxon>Actinomycetota</taxon>
        <taxon>Actinomycetes</taxon>
        <taxon>Micrococcales</taxon>
        <taxon>Intrasporangiaceae</taxon>
        <taxon>Terrabacter</taxon>
    </lineage>
</organism>
<dbReference type="InterPro" id="IPR041561">
    <property type="entry name" value="PglD_N"/>
</dbReference>
<dbReference type="InterPro" id="IPR020019">
    <property type="entry name" value="AcTrfase_PglD-like"/>
</dbReference>
<gene>
    <name evidence="2" type="ORF">GCM10009740_06770</name>
</gene>
<dbReference type="Gene3D" id="2.160.10.10">
    <property type="entry name" value="Hexapeptide repeat proteins"/>
    <property type="match status" value="1"/>
</dbReference>
<dbReference type="Proteomes" id="UP001501285">
    <property type="component" value="Unassembled WGS sequence"/>
</dbReference>